<protein>
    <submittedName>
        <fullName evidence="2">BnaC09g30430D protein</fullName>
    </submittedName>
</protein>
<evidence type="ECO:0000313" key="3">
    <source>
        <dbReference type="Proteomes" id="UP000028999"/>
    </source>
</evidence>
<proteinExistence type="predicted"/>
<dbReference type="Proteomes" id="UP000028999">
    <property type="component" value="Unassembled WGS sequence"/>
</dbReference>
<dbReference type="Gramene" id="CDY18293">
    <property type="protein sequence ID" value="CDY18293"/>
    <property type="gene ID" value="GSBRNA2T00002835001"/>
</dbReference>
<feature type="region of interest" description="Disordered" evidence="1">
    <location>
        <begin position="1"/>
        <end position="29"/>
    </location>
</feature>
<organism evidence="2 3">
    <name type="scientific">Brassica napus</name>
    <name type="common">Rape</name>
    <dbReference type="NCBI Taxonomy" id="3708"/>
    <lineage>
        <taxon>Eukaryota</taxon>
        <taxon>Viridiplantae</taxon>
        <taxon>Streptophyta</taxon>
        <taxon>Embryophyta</taxon>
        <taxon>Tracheophyta</taxon>
        <taxon>Spermatophyta</taxon>
        <taxon>Magnoliopsida</taxon>
        <taxon>eudicotyledons</taxon>
        <taxon>Gunneridae</taxon>
        <taxon>Pentapetalae</taxon>
        <taxon>rosids</taxon>
        <taxon>malvids</taxon>
        <taxon>Brassicales</taxon>
        <taxon>Brassicaceae</taxon>
        <taxon>Brassiceae</taxon>
        <taxon>Brassica</taxon>
    </lineage>
</organism>
<evidence type="ECO:0000256" key="1">
    <source>
        <dbReference type="SAM" id="MobiDB-lite"/>
    </source>
</evidence>
<sequence>MSSRSKTSNKSHCDHSASDGSSSQHENVVPKVEFTEHPIDPEEVKKYWAAMGHVEFPTPGICHPTPWIIVRAGAVRMGLTPFGVLRSSGRSVKSARTVCSTLSGFWC</sequence>
<evidence type="ECO:0000313" key="2">
    <source>
        <dbReference type="EMBL" id="CDY18293.1"/>
    </source>
</evidence>
<reference evidence="2 3" key="1">
    <citation type="journal article" date="2014" name="Science">
        <title>Plant genetics. Early allopolyploid evolution in the post-Neolithic Brassica napus oilseed genome.</title>
        <authorList>
            <person name="Chalhoub B."/>
            <person name="Denoeud F."/>
            <person name="Liu S."/>
            <person name="Parkin I.A."/>
            <person name="Tang H."/>
            <person name="Wang X."/>
            <person name="Chiquet J."/>
            <person name="Belcram H."/>
            <person name="Tong C."/>
            <person name="Samans B."/>
            <person name="Correa M."/>
            <person name="Da Silva C."/>
            <person name="Just J."/>
            <person name="Falentin C."/>
            <person name="Koh C.S."/>
            <person name="Le Clainche I."/>
            <person name="Bernard M."/>
            <person name="Bento P."/>
            <person name="Noel B."/>
            <person name="Labadie K."/>
            <person name="Alberti A."/>
            <person name="Charles M."/>
            <person name="Arnaud D."/>
            <person name="Guo H."/>
            <person name="Daviaud C."/>
            <person name="Alamery S."/>
            <person name="Jabbari K."/>
            <person name="Zhao M."/>
            <person name="Edger P.P."/>
            <person name="Chelaifa H."/>
            <person name="Tack D."/>
            <person name="Lassalle G."/>
            <person name="Mestiri I."/>
            <person name="Schnel N."/>
            <person name="Le Paslier M.C."/>
            <person name="Fan G."/>
            <person name="Renault V."/>
            <person name="Bayer P.E."/>
            <person name="Golicz A.A."/>
            <person name="Manoli S."/>
            <person name="Lee T.H."/>
            <person name="Thi V.H."/>
            <person name="Chalabi S."/>
            <person name="Hu Q."/>
            <person name="Fan C."/>
            <person name="Tollenaere R."/>
            <person name="Lu Y."/>
            <person name="Battail C."/>
            <person name="Shen J."/>
            <person name="Sidebottom C.H."/>
            <person name="Wang X."/>
            <person name="Canaguier A."/>
            <person name="Chauveau A."/>
            <person name="Berard A."/>
            <person name="Deniot G."/>
            <person name="Guan M."/>
            <person name="Liu Z."/>
            <person name="Sun F."/>
            <person name="Lim Y.P."/>
            <person name="Lyons E."/>
            <person name="Town C.D."/>
            <person name="Bancroft I."/>
            <person name="Wang X."/>
            <person name="Meng J."/>
            <person name="Ma J."/>
            <person name="Pires J.C."/>
            <person name="King G.J."/>
            <person name="Brunel D."/>
            <person name="Delourme R."/>
            <person name="Renard M."/>
            <person name="Aury J.M."/>
            <person name="Adams K.L."/>
            <person name="Batley J."/>
            <person name="Snowdon R.J."/>
            <person name="Tost J."/>
            <person name="Edwards D."/>
            <person name="Zhou Y."/>
            <person name="Hua W."/>
            <person name="Sharpe A.G."/>
            <person name="Paterson A.H."/>
            <person name="Guan C."/>
            <person name="Wincker P."/>
        </authorList>
    </citation>
    <scope>NUCLEOTIDE SEQUENCE [LARGE SCALE GENOMIC DNA]</scope>
    <source>
        <strain evidence="3">cv. Darmor-bzh</strain>
    </source>
</reference>
<gene>
    <name evidence="2" type="primary">BnaC09g30430D</name>
    <name evidence="2" type="ORF">GSBRNA2T00002835001</name>
</gene>
<keyword evidence="3" id="KW-1185">Reference proteome</keyword>
<name>A0A078G0Z2_BRANA</name>
<dbReference type="PaxDb" id="3708-A0A078G0Z2"/>
<dbReference type="AlphaFoldDB" id="A0A078G0Z2"/>
<dbReference type="EMBL" id="LK032084">
    <property type="protein sequence ID" value="CDY18293.1"/>
    <property type="molecule type" value="Genomic_DNA"/>
</dbReference>
<feature type="compositionally biased region" description="Polar residues" evidence="1">
    <location>
        <begin position="1"/>
        <end position="10"/>
    </location>
</feature>
<accession>A0A078G0Z2</accession>